<feature type="non-terminal residue" evidence="2">
    <location>
        <position position="1"/>
    </location>
</feature>
<evidence type="ECO:0000259" key="1">
    <source>
        <dbReference type="Pfam" id="PF00852"/>
    </source>
</evidence>
<evidence type="ECO:0000313" key="2">
    <source>
        <dbReference type="EMBL" id="GAG08183.1"/>
    </source>
</evidence>
<dbReference type="EMBL" id="BARS01027109">
    <property type="protein sequence ID" value="GAG08183.1"/>
    <property type="molecule type" value="Genomic_DNA"/>
</dbReference>
<name>X0V6R2_9ZZZZ</name>
<organism evidence="2">
    <name type="scientific">marine sediment metagenome</name>
    <dbReference type="NCBI Taxonomy" id="412755"/>
    <lineage>
        <taxon>unclassified sequences</taxon>
        <taxon>metagenomes</taxon>
        <taxon>ecological metagenomes</taxon>
    </lineage>
</organism>
<accession>X0V6R2</accession>
<dbReference type="AlphaFoldDB" id="X0V6R2"/>
<dbReference type="SUPFAM" id="SSF53756">
    <property type="entry name" value="UDP-Glycosyltransferase/glycogen phosphorylase"/>
    <property type="match status" value="1"/>
</dbReference>
<dbReference type="Pfam" id="PF00852">
    <property type="entry name" value="Glyco_transf_10"/>
    <property type="match status" value="1"/>
</dbReference>
<proteinExistence type="predicted"/>
<reference evidence="2" key="1">
    <citation type="journal article" date="2014" name="Front. Microbiol.">
        <title>High frequency of phylogenetically diverse reductive dehalogenase-homologous genes in deep subseafloor sedimentary metagenomes.</title>
        <authorList>
            <person name="Kawai M."/>
            <person name="Futagami T."/>
            <person name="Toyoda A."/>
            <person name="Takaki Y."/>
            <person name="Nishi S."/>
            <person name="Hori S."/>
            <person name="Arai W."/>
            <person name="Tsubouchi T."/>
            <person name="Morono Y."/>
            <person name="Uchiyama I."/>
            <person name="Ito T."/>
            <person name="Fujiyama A."/>
            <person name="Inagaki F."/>
            <person name="Takami H."/>
        </authorList>
    </citation>
    <scope>NUCLEOTIDE SEQUENCE</scope>
    <source>
        <strain evidence="2">Expedition CK06-06</strain>
    </source>
</reference>
<dbReference type="Gene3D" id="3.40.50.11660">
    <property type="entry name" value="Glycosyl transferase family 10, C-terminal domain"/>
    <property type="match status" value="1"/>
</dbReference>
<dbReference type="InterPro" id="IPR055270">
    <property type="entry name" value="Glyco_tran_10_C"/>
</dbReference>
<protein>
    <recommendedName>
        <fullName evidence="1">Fucosyltransferase C-terminal domain-containing protein</fullName>
    </recommendedName>
</protein>
<feature type="domain" description="Fucosyltransferase C-terminal" evidence="1">
    <location>
        <begin position="21"/>
        <end position="116"/>
    </location>
</feature>
<comment type="caution">
    <text evidence="2">The sequence shown here is derived from an EMBL/GenBank/DDBJ whole genome shotgun (WGS) entry which is preliminary data.</text>
</comment>
<dbReference type="InterPro" id="IPR038577">
    <property type="entry name" value="GT10-like_C_sf"/>
</dbReference>
<sequence length="166" mass="19891">NHTRLDKAMIVLGWKNDMTGHTKRNSLLRHDKYKLIDIYGQRNYHNLGNYRGSLPKDNKEDMLIKYKYYFMAENNAEYNYATEKIWEPIVCECLCFYWGCPNLEDYIDPMAFVRLNLDDIPGSLAIIKKAIEEDWWTQRIEIIREMKHKILNKLTLFPVINKLIQL</sequence>
<gene>
    <name evidence="2" type="ORF">S01H1_42617</name>
</gene>